<evidence type="ECO:0000313" key="4">
    <source>
        <dbReference type="Proteomes" id="UP000439752"/>
    </source>
</evidence>
<proteinExistence type="inferred from homology"/>
<dbReference type="Pfam" id="PF21653">
    <property type="entry name" value="pulA_all-beta"/>
    <property type="match status" value="1"/>
</dbReference>
<dbReference type="InterPro" id="IPR006047">
    <property type="entry name" value="GH13_cat_dom"/>
</dbReference>
<dbReference type="SUPFAM" id="SSF51445">
    <property type="entry name" value="(Trans)glycosidases"/>
    <property type="match status" value="1"/>
</dbReference>
<dbReference type="Gene3D" id="2.60.40.1180">
    <property type="entry name" value="Golgi alpha-mannosidase II"/>
    <property type="match status" value="1"/>
</dbReference>
<dbReference type="Pfam" id="PF02922">
    <property type="entry name" value="CBM_48"/>
    <property type="match status" value="1"/>
</dbReference>
<reference evidence="3 4" key="1">
    <citation type="submission" date="2019-10" db="EMBL/GenBank/DDBJ databases">
        <authorList>
            <person name="Karimi E."/>
        </authorList>
    </citation>
    <scope>NUCLEOTIDE SEQUENCE [LARGE SCALE GENOMIC DNA]</scope>
    <source>
        <strain evidence="3">Exiguobacterium sp. 9Y</strain>
    </source>
</reference>
<feature type="domain" description="Glycosyl hydrolase family 13 catalytic" evidence="2">
    <location>
        <begin position="231"/>
        <end position="625"/>
    </location>
</feature>
<accession>A0A653I742</accession>
<dbReference type="SMART" id="SM00642">
    <property type="entry name" value="Aamy"/>
    <property type="match status" value="1"/>
</dbReference>
<name>A0A653I742_9BACL</name>
<dbReference type="InterPro" id="IPR017853">
    <property type="entry name" value="GH"/>
</dbReference>
<organism evidence="3 4">
    <name type="scientific">Exiguobacterium oxidotolerans</name>
    <dbReference type="NCBI Taxonomy" id="223958"/>
    <lineage>
        <taxon>Bacteria</taxon>
        <taxon>Bacillati</taxon>
        <taxon>Bacillota</taxon>
        <taxon>Bacilli</taxon>
        <taxon>Bacillales</taxon>
        <taxon>Bacillales Family XII. Incertae Sedis</taxon>
        <taxon>Exiguobacterium</taxon>
    </lineage>
</organism>
<dbReference type="Proteomes" id="UP000439752">
    <property type="component" value="Unassembled WGS sequence"/>
</dbReference>
<dbReference type="RefSeq" id="WP_236549964.1">
    <property type="nucleotide sequence ID" value="NZ_LR732308.1"/>
</dbReference>
<dbReference type="CDD" id="cd02860">
    <property type="entry name" value="E_set_Pullulanase"/>
    <property type="match status" value="1"/>
</dbReference>
<evidence type="ECO:0000259" key="2">
    <source>
        <dbReference type="SMART" id="SM00642"/>
    </source>
</evidence>
<dbReference type="InterPro" id="IPR049117">
    <property type="entry name" value="pulA_all-beta"/>
</dbReference>
<dbReference type="InterPro" id="IPR013783">
    <property type="entry name" value="Ig-like_fold"/>
</dbReference>
<evidence type="ECO:0000313" key="3">
    <source>
        <dbReference type="EMBL" id="VWX34877.1"/>
    </source>
</evidence>
<dbReference type="InterPro" id="IPR004193">
    <property type="entry name" value="Glyco_hydro_13_N"/>
</dbReference>
<dbReference type="InterPro" id="IPR011840">
    <property type="entry name" value="PulA_typeI"/>
</dbReference>
<dbReference type="SUPFAM" id="SSF81296">
    <property type="entry name" value="E set domains"/>
    <property type="match status" value="1"/>
</dbReference>
<dbReference type="Gene3D" id="2.60.40.10">
    <property type="entry name" value="Immunoglobulins"/>
    <property type="match status" value="1"/>
</dbReference>
<dbReference type="Gene3D" id="3.20.20.80">
    <property type="entry name" value="Glycosidases"/>
    <property type="match status" value="1"/>
</dbReference>
<dbReference type="AlphaFoldDB" id="A0A653I742"/>
<dbReference type="InterPro" id="IPR013780">
    <property type="entry name" value="Glyco_hydro_b"/>
</dbReference>
<keyword evidence="3" id="KW-0378">Hydrolase</keyword>
<sequence>MTKMKSSELALMHPQLISAEFLTFQTILVESKQSFTKEDVQLVSNQTIIDYAVISQQQDGGVARLILEVEGAIELESVYELVSATQGRIRIFPRRVVQTSLFDRKYSYEGPLGVMMDDGMLSLFVWSPIAERIECVVYDSTESVLKTSEMKRGDRGVYQITLAREYEYARYRYRVTTYLGTTEIVDPYAKAVTANGQFGVLSDVDQEIRQRFPKRKKRPILVKPTDAVIYEAHIRDFTIDATSGSTHPGQYLGVSERGTRSPAGKKTGLDYVLDLGVTHVQLLPVHFFGSTDEITRSPYNWGYDPVNWFALAGSYASDATNPRTRIFEYVEMIDQLHASGIRVTFDVVMNHVYIREQAALEHLVPGYYFRYELDGTLANGTGVGNDTASERFMMKRLIVDCVTYFAEVLQIDAFRFDLMGIHDVETMNSLRTALDGIDPTILIYGEGWDLSTPLPDRRKATSASAARMPGIGHFNDVFRDALKGSTFNEHDRGFVSGDLWKEGEVRNGIAGSVTLENQTYGRFPEPTYSINYVEAHDNHTLFDKLSLARPDLDENQLLRMSRLAQTIVILAEGIPFLHAGQEFGRTKQGVENSYNAPDAINRLDWTLRDRHFEMVDYIKNILQIRRMHGGFRLHRANQIQESLHFLPMRPGVIAYEVDAIHSYDAWQRTLVVHNVTDETIEIALDHPMWNLHVQGDEASVTPIEKGVAKIKVLPLSTTIATC</sequence>
<evidence type="ECO:0000256" key="1">
    <source>
        <dbReference type="ARBA" id="ARBA00008061"/>
    </source>
</evidence>
<dbReference type="InterPro" id="IPR014756">
    <property type="entry name" value="Ig_E-set"/>
</dbReference>
<dbReference type="NCBIfam" id="TIGR02104">
    <property type="entry name" value="pulA_typeI"/>
    <property type="match status" value="1"/>
</dbReference>
<dbReference type="EC" id="3.2.1.41" evidence="3"/>
<dbReference type="CDD" id="cd11341">
    <property type="entry name" value="AmyAc_Pullulanase_LD-like"/>
    <property type="match status" value="1"/>
</dbReference>
<dbReference type="PANTHER" id="PTHR43002">
    <property type="entry name" value="GLYCOGEN DEBRANCHING ENZYME"/>
    <property type="match status" value="1"/>
</dbReference>
<keyword evidence="4" id="KW-1185">Reference proteome</keyword>
<comment type="similarity">
    <text evidence="1">Belongs to the glycosyl hydrolase 13 family.</text>
</comment>
<gene>
    <name evidence="3" type="primary">amyX</name>
    <name evidence="3" type="ORF">EXIGUO9Y_20013</name>
</gene>
<dbReference type="GO" id="GO:0005975">
    <property type="term" value="P:carbohydrate metabolic process"/>
    <property type="evidence" value="ECO:0007669"/>
    <property type="project" value="InterPro"/>
</dbReference>
<dbReference type="EMBL" id="CABWKQ010000012">
    <property type="protein sequence ID" value="VWX34877.1"/>
    <property type="molecule type" value="Genomic_DNA"/>
</dbReference>
<protein>
    <submittedName>
        <fullName evidence="3">Pullulanase</fullName>
        <ecNumber evidence="3">3.2.1.41</ecNumber>
    </submittedName>
</protein>
<keyword evidence="3" id="KW-0326">Glycosidase</keyword>
<dbReference type="GO" id="GO:0051060">
    <property type="term" value="F:pullulanase activity"/>
    <property type="evidence" value="ECO:0007669"/>
    <property type="project" value="UniProtKB-EC"/>
</dbReference>